<dbReference type="InterPro" id="IPR036271">
    <property type="entry name" value="Tet_transcr_reg_TetR-rel_C_sf"/>
</dbReference>
<feature type="DNA-binding region" description="H-T-H motif" evidence="4">
    <location>
        <begin position="30"/>
        <end position="49"/>
    </location>
</feature>
<dbReference type="PANTHER" id="PTHR30055:SF234">
    <property type="entry name" value="HTH-TYPE TRANSCRIPTIONAL REGULATOR BETI"/>
    <property type="match status" value="1"/>
</dbReference>
<dbReference type="RefSeq" id="WP_386338618.1">
    <property type="nucleotide sequence ID" value="NZ_JBHSFG010000012.1"/>
</dbReference>
<evidence type="ECO:0000256" key="1">
    <source>
        <dbReference type="ARBA" id="ARBA00023015"/>
    </source>
</evidence>
<reference evidence="7" key="1">
    <citation type="journal article" date="2019" name="Int. J. Syst. Evol. Microbiol.">
        <title>The Global Catalogue of Microorganisms (GCM) 10K type strain sequencing project: providing services to taxonomists for standard genome sequencing and annotation.</title>
        <authorList>
            <consortium name="The Broad Institute Genomics Platform"/>
            <consortium name="The Broad Institute Genome Sequencing Center for Infectious Disease"/>
            <person name="Wu L."/>
            <person name="Ma J."/>
        </authorList>
    </citation>
    <scope>NUCLEOTIDE SEQUENCE [LARGE SCALE GENOMIC DNA]</scope>
    <source>
        <strain evidence="7">DT43</strain>
    </source>
</reference>
<dbReference type="Pfam" id="PF00440">
    <property type="entry name" value="TetR_N"/>
    <property type="match status" value="1"/>
</dbReference>
<dbReference type="InterPro" id="IPR001647">
    <property type="entry name" value="HTH_TetR"/>
</dbReference>
<evidence type="ECO:0000259" key="5">
    <source>
        <dbReference type="PROSITE" id="PS50977"/>
    </source>
</evidence>
<evidence type="ECO:0000256" key="2">
    <source>
        <dbReference type="ARBA" id="ARBA00023125"/>
    </source>
</evidence>
<keyword evidence="7" id="KW-1185">Reference proteome</keyword>
<dbReference type="Pfam" id="PF17940">
    <property type="entry name" value="TetR_C_31"/>
    <property type="match status" value="1"/>
</dbReference>
<comment type="caution">
    <text evidence="6">The sequence shown here is derived from an EMBL/GenBank/DDBJ whole genome shotgun (WGS) entry which is preliminary data.</text>
</comment>
<accession>A0ABV8YIT4</accession>
<dbReference type="PROSITE" id="PS50977">
    <property type="entry name" value="HTH_TETR_2"/>
    <property type="match status" value="1"/>
</dbReference>
<dbReference type="PANTHER" id="PTHR30055">
    <property type="entry name" value="HTH-TYPE TRANSCRIPTIONAL REGULATOR RUTR"/>
    <property type="match status" value="1"/>
</dbReference>
<dbReference type="Gene3D" id="1.10.357.10">
    <property type="entry name" value="Tetracycline Repressor, domain 2"/>
    <property type="match status" value="1"/>
</dbReference>
<keyword evidence="2 4" id="KW-0238">DNA-binding</keyword>
<evidence type="ECO:0000313" key="7">
    <source>
        <dbReference type="Proteomes" id="UP001596012"/>
    </source>
</evidence>
<dbReference type="Proteomes" id="UP001596012">
    <property type="component" value="Unassembled WGS sequence"/>
</dbReference>
<dbReference type="PRINTS" id="PR00455">
    <property type="entry name" value="HTHTETR"/>
</dbReference>
<dbReference type="SUPFAM" id="SSF46689">
    <property type="entry name" value="Homeodomain-like"/>
    <property type="match status" value="1"/>
</dbReference>
<dbReference type="SUPFAM" id="SSF48498">
    <property type="entry name" value="Tetracyclin repressor-like, C-terminal domain"/>
    <property type="match status" value="1"/>
</dbReference>
<keyword evidence="1" id="KW-0805">Transcription regulation</keyword>
<dbReference type="InterPro" id="IPR050109">
    <property type="entry name" value="HTH-type_TetR-like_transc_reg"/>
</dbReference>
<keyword evidence="3" id="KW-0804">Transcription</keyword>
<sequence length="216" mass="23218">MAHVSAAERRPQLIKAAIDLMAREGVAAGSTRAIAAELGVAQATVHYTFGTKEDLYRAVIEHLTQELVEQVRQTAPADAGFEETVGVLASALWRTVRDQSRSYQLLTELSLFALRSPHLREALEAHDLGVVNVTAGLVAEAAERTGQQLAQPAQMIARFFLAGFDGLTLQRLVHPDDEAEFSCLQALVSSTVALARGRVEMVAVPRDLAMGSVSSA</sequence>
<proteinExistence type="predicted"/>
<organism evidence="6 7">
    <name type="scientific">Streptomyces xiangluensis</name>
    <dbReference type="NCBI Taxonomy" id="2665720"/>
    <lineage>
        <taxon>Bacteria</taxon>
        <taxon>Bacillati</taxon>
        <taxon>Actinomycetota</taxon>
        <taxon>Actinomycetes</taxon>
        <taxon>Kitasatosporales</taxon>
        <taxon>Streptomycetaceae</taxon>
        <taxon>Streptomyces</taxon>
    </lineage>
</organism>
<feature type="domain" description="HTH tetR-type" evidence="5">
    <location>
        <begin position="7"/>
        <end position="67"/>
    </location>
</feature>
<evidence type="ECO:0000313" key="6">
    <source>
        <dbReference type="EMBL" id="MFC4464226.1"/>
    </source>
</evidence>
<evidence type="ECO:0000256" key="3">
    <source>
        <dbReference type="ARBA" id="ARBA00023163"/>
    </source>
</evidence>
<gene>
    <name evidence="6" type="ORF">ACFPH6_06535</name>
</gene>
<dbReference type="EMBL" id="JBHSFG010000012">
    <property type="protein sequence ID" value="MFC4464226.1"/>
    <property type="molecule type" value="Genomic_DNA"/>
</dbReference>
<dbReference type="InterPro" id="IPR041583">
    <property type="entry name" value="TetR_C_31"/>
</dbReference>
<dbReference type="InterPro" id="IPR009057">
    <property type="entry name" value="Homeodomain-like_sf"/>
</dbReference>
<name>A0ABV8YIT4_9ACTN</name>
<protein>
    <submittedName>
        <fullName evidence="6">TetR/AcrR family transcriptional regulator</fullName>
    </submittedName>
</protein>
<evidence type="ECO:0000256" key="4">
    <source>
        <dbReference type="PROSITE-ProRule" id="PRU00335"/>
    </source>
</evidence>